<reference evidence="4 5" key="1">
    <citation type="submission" date="2022-05" db="EMBL/GenBank/DDBJ databases">
        <authorList>
            <consortium name="Genoscope - CEA"/>
            <person name="William W."/>
        </authorList>
    </citation>
    <scope>NUCLEOTIDE SEQUENCE [LARGE SCALE GENOMIC DNA]</scope>
</reference>
<dbReference type="Gene3D" id="3.30.70.1040">
    <property type="entry name" value="Dystroglycan, domain 2"/>
    <property type="match status" value="1"/>
</dbReference>
<evidence type="ECO:0000313" key="4">
    <source>
        <dbReference type="EMBL" id="CAH3025242.1"/>
    </source>
</evidence>
<proteinExistence type="predicted"/>
<dbReference type="EMBL" id="CALNXI010000343">
    <property type="protein sequence ID" value="CAH3025242.1"/>
    <property type="molecule type" value="Genomic_DNA"/>
</dbReference>
<feature type="region of interest" description="Disordered" evidence="1">
    <location>
        <begin position="571"/>
        <end position="593"/>
    </location>
</feature>
<gene>
    <name evidence="4" type="ORF">PEVE_00025481</name>
</gene>
<accession>A0ABN8MA80</accession>
<dbReference type="InterPro" id="IPR027468">
    <property type="entry name" value="Alpha-dystroglycan_domain_2"/>
</dbReference>
<dbReference type="SUPFAM" id="SSF49313">
    <property type="entry name" value="Cadherin-like"/>
    <property type="match status" value="1"/>
</dbReference>
<evidence type="ECO:0000256" key="1">
    <source>
        <dbReference type="SAM" id="MobiDB-lite"/>
    </source>
</evidence>
<dbReference type="InterPro" id="IPR041631">
    <property type="entry name" value="Alpha_DG1_N2"/>
</dbReference>
<dbReference type="InterPro" id="IPR013783">
    <property type="entry name" value="Ig-like_fold"/>
</dbReference>
<dbReference type="Proteomes" id="UP001159427">
    <property type="component" value="Unassembled WGS sequence"/>
</dbReference>
<dbReference type="Pfam" id="PF18424">
    <property type="entry name" value="a_DG1_N2"/>
    <property type="match status" value="1"/>
</dbReference>
<name>A0ABN8MA80_9CNID</name>
<organism evidence="4 5">
    <name type="scientific">Porites evermanni</name>
    <dbReference type="NCBI Taxonomy" id="104178"/>
    <lineage>
        <taxon>Eukaryota</taxon>
        <taxon>Metazoa</taxon>
        <taxon>Cnidaria</taxon>
        <taxon>Anthozoa</taxon>
        <taxon>Hexacorallia</taxon>
        <taxon>Scleractinia</taxon>
        <taxon>Fungiina</taxon>
        <taxon>Poritidae</taxon>
        <taxon>Porites</taxon>
    </lineage>
</organism>
<feature type="compositionally biased region" description="Low complexity" evidence="1">
    <location>
        <begin position="571"/>
        <end position="580"/>
    </location>
</feature>
<dbReference type="InterPro" id="IPR015919">
    <property type="entry name" value="Cadherin-like_sf"/>
</dbReference>
<dbReference type="Gene3D" id="2.60.40.10">
    <property type="entry name" value="Immunoglobulins"/>
    <property type="match status" value="1"/>
</dbReference>
<evidence type="ECO:0000256" key="2">
    <source>
        <dbReference type="SAM" id="Phobius"/>
    </source>
</evidence>
<keyword evidence="2" id="KW-0812">Transmembrane</keyword>
<feature type="compositionally biased region" description="Polar residues" evidence="1">
    <location>
        <begin position="581"/>
        <end position="593"/>
    </location>
</feature>
<keyword evidence="2" id="KW-0472">Membrane</keyword>
<dbReference type="PANTHER" id="PTHR21559">
    <property type="entry name" value="DYSTROGLYCAN-RELATED"/>
    <property type="match status" value="1"/>
</dbReference>
<feature type="transmembrane region" description="Helical" evidence="2">
    <location>
        <begin position="112"/>
        <end position="131"/>
    </location>
</feature>
<feature type="domain" description="Alpha-dystroglycan N-terminal" evidence="3">
    <location>
        <begin position="273"/>
        <end position="391"/>
    </location>
</feature>
<sequence length="720" mass="77388">MIPTEWPPCSCCLQNNRTFESYGKSTVHQGHQRCSALMQILHPFVDSCLSCNRNLKCKPWRRKSLSQPFAKWTLLNAVPWMALILLLSNYIQQSIQILARTFSVRKNPRLSSLGGLLSMVLFGGLFSLPLASCQDNLQPTPSVKSLQLPNTMVYVGSSFVYNISEEVFDCEVESFVVSETADRFLSHWLAYNSYKRQLYGVPSEKDEGTYNILVVALSRDGDEVRGRVCGSRSFFIKVAPVSEELVMSVYPSTDTSGSNIKTVQSLPCVPGSQVIHGTIILNVDVHNMNGHERMVLLLKMADHLNVHSSKVSLFSGQATHPLIGQLDNPVVMAAGAGDGRFSKGSRSLLTWHMGCGAIKLDEVAFSKLETNAQDGSISSLLGVPVVGWHVMSGTQKNMAKHRVRRQVMGVTATPIPSSALPSRISNMSTSVIISRTVAITSKSTASVSSVVLNRTEVSSFTISANTTTGTGQLPSRTDIQSSVFANVTSSARSFSPSSIMRTKSVSINSSTVILSRNTTVPVQSSELMSSVNRTALIMPSSILSQSQNSTFITRTVTRAIVSSFLTLSSSLPARNSSSISPNETTAIGSSSSALPSLNNRTVLTSSEVGTSSLNLTLTSPTLQVSSSLETRTSSFATPSSKQVLIVSSRLTSSASPHLTTHSPPSVVISTPPLNVSTSPAMSLTISRQSSLTVSLSSSFVSSRNTSVQEQAPLSIKQVLV</sequence>
<keyword evidence="5" id="KW-1185">Reference proteome</keyword>
<feature type="transmembrane region" description="Helical" evidence="2">
    <location>
        <begin position="69"/>
        <end position="91"/>
    </location>
</feature>
<protein>
    <recommendedName>
        <fullName evidence="3">Alpha-dystroglycan N-terminal domain-containing protein</fullName>
    </recommendedName>
</protein>
<evidence type="ECO:0000259" key="3">
    <source>
        <dbReference type="Pfam" id="PF18424"/>
    </source>
</evidence>
<evidence type="ECO:0000313" key="5">
    <source>
        <dbReference type="Proteomes" id="UP001159427"/>
    </source>
</evidence>
<dbReference type="SUPFAM" id="SSF111006">
    <property type="entry name" value="Dystroglycan, domain 2"/>
    <property type="match status" value="1"/>
</dbReference>
<dbReference type="PANTHER" id="PTHR21559:SF21">
    <property type="entry name" value="DYSTROGLYCAN 1"/>
    <property type="match status" value="1"/>
</dbReference>
<comment type="caution">
    <text evidence="4">The sequence shown here is derived from an EMBL/GenBank/DDBJ whole genome shotgun (WGS) entry which is preliminary data.</text>
</comment>
<keyword evidence="2" id="KW-1133">Transmembrane helix</keyword>